<organism evidence="2 3">
    <name type="scientific">Methylobacterium isbiliense</name>
    <dbReference type="NCBI Taxonomy" id="315478"/>
    <lineage>
        <taxon>Bacteria</taxon>
        <taxon>Pseudomonadati</taxon>
        <taxon>Pseudomonadota</taxon>
        <taxon>Alphaproteobacteria</taxon>
        <taxon>Hyphomicrobiales</taxon>
        <taxon>Methylobacteriaceae</taxon>
        <taxon>Methylobacterium</taxon>
    </lineage>
</organism>
<comment type="caution">
    <text evidence="2">The sequence shown here is derived from an EMBL/GenBank/DDBJ whole genome shotgun (WGS) entry which is preliminary data.</text>
</comment>
<feature type="chain" id="PRO_5046496480" evidence="1">
    <location>
        <begin position="27"/>
        <end position="86"/>
    </location>
</feature>
<evidence type="ECO:0000313" key="3">
    <source>
        <dbReference type="Proteomes" id="UP001055153"/>
    </source>
</evidence>
<keyword evidence="1" id="KW-0732">Signal</keyword>
<evidence type="ECO:0000256" key="1">
    <source>
        <dbReference type="SAM" id="SignalP"/>
    </source>
</evidence>
<sequence length="86" mass="8882">MCARSGARLSLLALLLALSGGLAAEAAPAVDKTPAKAASRGTAVRDVTATATVPEDPAEDANCTTARKRLFVDGEGWIVRRVTTCR</sequence>
<dbReference type="Proteomes" id="UP001055153">
    <property type="component" value="Unassembled WGS sequence"/>
</dbReference>
<accession>A0ABQ4SKY6</accession>
<feature type="signal peptide" evidence="1">
    <location>
        <begin position="1"/>
        <end position="26"/>
    </location>
</feature>
<dbReference type="EMBL" id="BPQQ01000070">
    <property type="protein sequence ID" value="GJE03184.1"/>
    <property type="molecule type" value="Genomic_DNA"/>
</dbReference>
<reference evidence="2" key="1">
    <citation type="journal article" date="2021" name="Front. Microbiol.">
        <title>Comprehensive Comparative Genomics and Phenotyping of Methylobacterium Species.</title>
        <authorList>
            <person name="Alessa O."/>
            <person name="Ogura Y."/>
            <person name="Fujitani Y."/>
            <person name="Takami H."/>
            <person name="Hayashi T."/>
            <person name="Sahin N."/>
            <person name="Tani A."/>
        </authorList>
    </citation>
    <scope>NUCLEOTIDE SEQUENCE</scope>
    <source>
        <strain evidence="2">DSM 17168</strain>
    </source>
</reference>
<reference evidence="2" key="2">
    <citation type="submission" date="2021-08" db="EMBL/GenBank/DDBJ databases">
        <authorList>
            <person name="Tani A."/>
            <person name="Ola A."/>
            <person name="Ogura Y."/>
            <person name="Katsura K."/>
            <person name="Hayashi T."/>
        </authorList>
    </citation>
    <scope>NUCLEOTIDE SEQUENCE</scope>
    <source>
        <strain evidence="2">DSM 17168</strain>
    </source>
</reference>
<keyword evidence="3" id="KW-1185">Reference proteome</keyword>
<evidence type="ECO:0000313" key="2">
    <source>
        <dbReference type="EMBL" id="GJE03184.1"/>
    </source>
</evidence>
<gene>
    <name evidence="2" type="ORF">GMJLKIPL_5135</name>
</gene>
<dbReference type="RefSeq" id="WP_238240582.1">
    <property type="nucleotide sequence ID" value="NZ_BPQQ01000070.1"/>
</dbReference>
<protein>
    <submittedName>
        <fullName evidence="2">Uncharacterized protein</fullName>
    </submittedName>
</protein>
<proteinExistence type="predicted"/>
<name>A0ABQ4SKY6_9HYPH</name>